<reference evidence="2" key="1">
    <citation type="journal article" date="2021" name="Vet Sci">
        <title>O-Serogroups and Pathovirotypes of Escherichia coli Isolated from Post-Weaning Piglets Showing Diarrhoea and/or Oedema in South Korea.</title>
        <authorList>
            <person name="Byun J.W."/>
            <person name="Moon B.Y."/>
            <person name="Do K.H."/>
            <person name="Lee K."/>
            <person name="Lee H.Y."/>
            <person name="Kim W.I."/>
            <person name="So B."/>
            <person name="Lee W.K."/>
        </authorList>
    </citation>
    <scope>NUCLEOTIDE SEQUENCE</scope>
    <source>
        <strain evidence="2">84/14</strain>
    </source>
</reference>
<protein>
    <submittedName>
        <fullName evidence="2">Uncharacterized protein</fullName>
    </submittedName>
</protein>
<evidence type="ECO:0000256" key="1">
    <source>
        <dbReference type="SAM" id="Coils"/>
    </source>
</evidence>
<accession>A0A9Q4DKI2</accession>
<evidence type="ECO:0000313" key="3">
    <source>
        <dbReference type="Proteomes" id="UP001077788"/>
    </source>
</evidence>
<comment type="caution">
    <text evidence="2">The sequence shown here is derived from an EMBL/GenBank/DDBJ whole genome shotgun (WGS) entry which is preliminary data.</text>
</comment>
<dbReference type="Proteomes" id="UP001077788">
    <property type="component" value="Unassembled WGS sequence"/>
</dbReference>
<keyword evidence="1" id="KW-0175">Coiled coil</keyword>
<dbReference type="RefSeq" id="WP_267991971.1">
    <property type="nucleotide sequence ID" value="NZ_JAPQFC010000358.1"/>
</dbReference>
<name>A0A9Q4DKI2_ACTPL</name>
<sequence>PAAQVLQLGTKLKMVEHDVRKAQRELETTCKLLNLSEEEARREKDNAKKYREDLLRAEDEIKRLKEKMKGNMSLIQAREILW</sequence>
<organism evidence="2 3">
    <name type="scientific">Actinobacillus pleuropneumoniae</name>
    <name type="common">Haemophilus pleuropneumoniae</name>
    <dbReference type="NCBI Taxonomy" id="715"/>
    <lineage>
        <taxon>Bacteria</taxon>
        <taxon>Pseudomonadati</taxon>
        <taxon>Pseudomonadota</taxon>
        <taxon>Gammaproteobacteria</taxon>
        <taxon>Pasteurellales</taxon>
        <taxon>Pasteurellaceae</taxon>
        <taxon>Actinobacillus</taxon>
    </lineage>
</organism>
<dbReference type="EMBL" id="JAPQFC010000358">
    <property type="protein sequence ID" value="MCY6524840.1"/>
    <property type="molecule type" value="Genomic_DNA"/>
</dbReference>
<gene>
    <name evidence="2" type="ORF">OYG11_11565</name>
</gene>
<reference evidence="2" key="2">
    <citation type="submission" date="2022-12" db="EMBL/GenBank/DDBJ databases">
        <authorList>
            <person name="Kardos G."/>
            <person name="Sarkozi R."/>
            <person name="Laczko L."/>
            <person name="Marton S."/>
            <person name="Makrai L."/>
            <person name="Banyai K."/>
            <person name="Fodor L."/>
        </authorList>
    </citation>
    <scope>NUCLEOTIDE SEQUENCE</scope>
    <source>
        <strain evidence="2">84/14</strain>
    </source>
</reference>
<proteinExistence type="predicted"/>
<feature type="coiled-coil region" evidence="1">
    <location>
        <begin position="19"/>
        <end position="74"/>
    </location>
</feature>
<feature type="non-terminal residue" evidence="2">
    <location>
        <position position="1"/>
    </location>
</feature>
<evidence type="ECO:0000313" key="2">
    <source>
        <dbReference type="EMBL" id="MCY6524840.1"/>
    </source>
</evidence>
<dbReference type="AlphaFoldDB" id="A0A9Q4DKI2"/>
<feature type="non-terminal residue" evidence="2">
    <location>
        <position position="82"/>
    </location>
</feature>